<proteinExistence type="predicted"/>
<reference evidence="1" key="1">
    <citation type="journal article" date="2020" name="Stud. Mycol.">
        <title>101 Dothideomycetes genomes: a test case for predicting lifestyles and emergence of pathogens.</title>
        <authorList>
            <person name="Haridas S."/>
            <person name="Albert R."/>
            <person name="Binder M."/>
            <person name="Bloem J."/>
            <person name="Labutti K."/>
            <person name="Salamov A."/>
            <person name="Andreopoulos B."/>
            <person name="Baker S."/>
            <person name="Barry K."/>
            <person name="Bills G."/>
            <person name="Bluhm B."/>
            <person name="Cannon C."/>
            <person name="Castanera R."/>
            <person name="Culley D."/>
            <person name="Daum C."/>
            <person name="Ezra D."/>
            <person name="Gonzalez J."/>
            <person name="Henrissat B."/>
            <person name="Kuo A."/>
            <person name="Liang C."/>
            <person name="Lipzen A."/>
            <person name="Lutzoni F."/>
            <person name="Magnuson J."/>
            <person name="Mondo S."/>
            <person name="Nolan M."/>
            <person name="Ohm R."/>
            <person name="Pangilinan J."/>
            <person name="Park H.-J."/>
            <person name="Ramirez L."/>
            <person name="Alfaro M."/>
            <person name="Sun H."/>
            <person name="Tritt A."/>
            <person name="Yoshinaga Y."/>
            <person name="Zwiers L.-H."/>
            <person name="Turgeon B."/>
            <person name="Goodwin S."/>
            <person name="Spatafora J."/>
            <person name="Crous P."/>
            <person name="Grigoriev I."/>
        </authorList>
    </citation>
    <scope>NUCLEOTIDE SEQUENCE</scope>
    <source>
        <strain evidence="1">CBS 113979</strain>
    </source>
</reference>
<dbReference type="OrthoDB" id="5591786at2759"/>
<organism evidence="1 2">
    <name type="scientific">Aulographum hederae CBS 113979</name>
    <dbReference type="NCBI Taxonomy" id="1176131"/>
    <lineage>
        <taxon>Eukaryota</taxon>
        <taxon>Fungi</taxon>
        <taxon>Dikarya</taxon>
        <taxon>Ascomycota</taxon>
        <taxon>Pezizomycotina</taxon>
        <taxon>Dothideomycetes</taxon>
        <taxon>Pleosporomycetidae</taxon>
        <taxon>Aulographales</taxon>
        <taxon>Aulographaceae</taxon>
    </lineage>
</organism>
<dbReference type="EMBL" id="ML977143">
    <property type="protein sequence ID" value="KAF1990094.1"/>
    <property type="molecule type" value="Genomic_DNA"/>
</dbReference>
<dbReference type="AlphaFoldDB" id="A0A6G1HAK5"/>
<accession>A0A6G1HAK5</accession>
<gene>
    <name evidence="1" type="ORF">K402DRAFT_247758</name>
</gene>
<dbReference type="SUPFAM" id="SSF50978">
    <property type="entry name" value="WD40 repeat-like"/>
    <property type="match status" value="1"/>
</dbReference>
<dbReference type="InterPro" id="IPR036322">
    <property type="entry name" value="WD40_repeat_dom_sf"/>
</dbReference>
<protein>
    <submittedName>
        <fullName evidence="1">Uncharacterized protein</fullName>
    </submittedName>
</protein>
<evidence type="ECO:0000313" key="2">
    <source>
        <dbReference type="Proteomes" id="UP000800041"/>
    </source>
</evidence>
<sequence>MNMASRSFTPISCIPTSCHRGRDRFGLLNREDADLPSEINLGLCNLTALSQIYNLYICAYRNEIFVYRMDYPGQSVPREPVLRFETPKTRSAASEPGGVYFAPPHTANNVKVDFLGIDEIFLVAYNDGDVLAYSTRSFHQAACDRTPAGWIHHPDGVRPLFHQNVGDSVWGLSIHSRARMIAVSSNKHVVTVFAFGLSTSLDGSDIVDDPNPFRTETKSITYDADWLILHDHTAGSLPHPFEDEQASTQTAAMFRALLKSRTRNIRFDLPRLDSNLPCVAFRNSPADPEGRYLLVTDVEGWFYVIDVYRREILYTNRTLYCGSDDGCTCNGGRFSHAVWGAIWCEPDWFTKAQSINEATGLTGYPRTLSPYGECLRIDMSRSTIADMSRQFPPPPPNLPIDDLEKLNLQENSGYVGKSLIKDASHPSATPIPSCPILQICGRSLFLHQPLRPTSTPIPTTSSPPLGSTVFCNDPTFQSLPDVWPNTSERISIFDRLCYHAHIPSLGLFILGSPAGRVFIGSLASTRQEGEDIFSFRMDAVVPFRSQEEEGRRPLTMLVGIAVAPIQGFLGAERGGEEEVRAGAVQEGVLPQRWRLVLQYRDFSILTYELRSPEEYEDWVLVL</sequence>
<name>A0A6G1HAK5_9PEZI</name>
<evidence type="ECO:0000313" key="1">
    <source>
        <dbReference type="EMBL" id="KAF1990094.1"/>
    </source>
</evidence>
<keyword evidence="2" id="KW-1185">Reference proteome</keyword>
<dbReference type="Proteomes" id="UP000800041">
    <property type="component" value="Unassembled WGS sequence"/>
</dbReference>